<dbReference type="InterPro" id="IPR050736">
    <property type="entry name" value="Sensor_HK_Regulatory"/>
</dbReference>
<dbReference type="NCBIfam" id="TIGR00229">
    <property type="entry name" value="sensory_box"/>
    <property type="match status" value="1"/>
</dbReference>
<dbReference type="Gene3D" id="3.30.450.20">
    <property type="entry name" value="PAS domain"/>
    <property type="match status" value="1"/>
</dbReference>
<proteinExistence type="predicted"/>
<dbReference type="Gene3D" id="1.10.287.130">
    <property type="match status" value="1"/>
</dbReference>
<keyword evidence="4" id="KW-0808">Transferase</keyword>
<dbReference type="AlphaFoldDB" id="A0A2D2DWC2"/>
<dbReference type="OrthoDB" id="9087351at2"/>
<dbReference type="Pfam" id="PF08447">
    <property type="entry name" value="PAS_3"/>
    <property type="match status" value="1"/>
</dbReference>
<accession>A0A2D2DWC2</accession>
<dbReference type="InterPro" id="IPR001610">
    <property type="entry name" value="PAC"/>
</dbReference>
<dbReference type="EMBL" id="CP024609">
    <property type="protein sequence ID" value="ATQ79286.1"/>
    <property type="molecule type" value="Genomic_DNA"/>
</dbReference>
<evidence type="ECO:0000256" key="5">
    <source>
        <dbReference type="ARBA" id="ARBA00022777"/>
    </source>
</evidence>
<keyword evidence="8" id="KW-0614">Plasmid</keyword>
<evidence type="ECO:0000259" key="7">
    <source>
        <dbReference type="PROSITE" id="PS50113"/>
    </source>
</evidence>
<dbReference type="InterPro" id="IPR000014">
    <property type="entry name" value="PAS"/>
</dbReference>
<dbReference type="CDD" id="cd00082">
    <property type="entry name" value="HisKA"/>
    <property type="match status" value="1"/>
</dbReference>
<dbReference type="InterPro" id="IPR035965">
    <property type="entry name" value="PAS-like_dom_sf"/>
</dbReference>
<evidence type="ECO:0000313" key="9">
    <source>
        <dbReference type="Proteomes" id="UP000229897"/>
    </source>
</evidence>
<dbReference type="KEGG" id="mass:CR152_32440"/>
<dbReference type="FunFam" id="1.10.287.130:FF:000001">
    <property type="entry name" value="Two-component sensor histidine kinase"/>
    <property type="match status" value="1"/>
</dbReference>
<dbReference type="InterPro" id="IPR000700">
    <property type="entry name" value="PAS-assoc_C"/>
</dbReference>
<feature type="domain" description="PAC" evidence="7">
    <location>
        <begin position="56"/>
        <end position="109"/>
    </location>
</feature>
<keyword evidence="5" id="KW-0418">Kinase</keyword>
<dbReference type="InterPro" id="IPR003661">
    <property type="entry name" value="HisK_dim/P_dom"/>
</dbReference>
<evidence type="ECO:0000256" key="6">
    <source>
        <dbReference type="ARBA" id="ARBA00023012"/>
    </source>
</evidence>
<dbReference type="SMART" id="SM00388">
    <property type="entry name" value="HisKA"/>
    <property type="match status" value="1"/>
</dbReference>
<dbReference type="PANTHER" id="PTHR43711">
    <property type="entry name" value="TWO-COMPONENT HISTIDINE KINASE"/>
    <property type="match status" value="1"/>
</dbReference>
<evidence type="ECO:0000313" key="8">
    <source>
        <dbReference type="EMBL" id="ATQ79286.1"/>
    </source>
</evidence>
<dbReference type="PANTHER" id="PTHR43711:SF1">
    <property type="entry name" value="HISTIDINE KINASE 1"/>
    <property type="match status" value="1"/>
</dbReference>
<evidence type="ECO:0000256" key="3">
    <source>
        <dbReference type="ARBA" id="ARBA00022553"/>
    </source>
</evidence>
<reference evidence="8" key="1">
    <citation type="submission" date="2017-10" db="EMBL/GenBank/DDBJ databases">
        <title>Massilia psychrophilum sp. nov., a novel purple-pigmented bacterium isolated from Tianshan glacier, Xinjiang Municipality, China.</title>
        <authorList>
            <person name="Wang H."/>
        </authorList>
    </citation>
    <scope>NUCLEOTIDE SEQUENCE [LARGE SCALE GENOMIC DNA]</scope>
    <source>
        <strain evidence="8">B2</strain>
        <plasmid evidence="8">unnamed</plasmid>
    </source>
</reference>
<organism evidence="8 9">
    <name type="scientific">Massilia violaceinigra</name>
    <dbReference type="NCBI Taxonomy" id="2045208"/>
    <lineage>
        <taxon>Bacteria</taxon>
        <taxon>Pseudomonadati</taxon>
        <taxon>Pseudomonadota</taxon>
        <taxon>Betaproteobacteria</taxon>
        <taxon>Burkholderiales</taxon>
        <taxon>Oxalobacteraceae</taxon>
        <taxon>Telluria group</taxon>
        <taxon>Massilia</taxon>
    </lineage>
</organism>
<dbReference type="SUPFAM" id="SSF47384">
    <property type="entry name" value="Homodimeric domain of signal transducing histidine kinase"/>
    <property type="match status" value="1"/>
</dbReference>
<name>A0A2D2DWC2_9BURK</name>
<sequence length="209" mass="22537">MGLGLVDGQDGLFDNAVAVLGGDWTDVGAVWRSVHPDDLASMAVRRDAALASLGTYEDVIRVNRLDNGNLIWLQVRGTVVAGNDGRPARIQGVSIDVTERKRAEEALRFADRRKDQFVAMVAHELRNPLAPIISAAQILKVRSAGDASARKAAAIVARQAEHMASLINDVLDVSRFNTGLIALESSRSTCVKSWPTPSSRPPNYGRARA</sequence>
<dbReference type="InterPro" id="IPR013655">
    <property type="entry name" value="PAS_fold_3"/>
</dbReference>
<evidence type="ECO:0000256" key="4">
    <source>
        <dbReference type="ARBA" id="ARBA00022679"/>
    </source>
</evidence>
<dbReference type="InterPro" id="IPR036097">
    <property type="entry name" value="HisK_dim/P_sf"/>
</dbReference>
<keyword evidence="3" id="KW-0597">Phosphoprotein</keyword>
<evidence type="ECO:0000256" key="1">
    <source>
        <dbReference type="ARBA" id="ARBA00000085"/>
    </source>
</evidence>
<geneLocation type="plasmid" evidence="8 9">
    <name>unnamed</name>
</geneLocation>
<dbReference type="SMART" id="SM00086">
    <property type="entry name" value="PAC"/>
    <property type="match status" value="1"/>
</dbReference>
<dbReference type="Proteomes" id="UP000229897">
    <property type="component" value="Plasmid unnamed"/>
</dbReference>
<keyword evidence="9" id="KW-1185">Reference proteome</keyword>
<gene>
    <name evidence="8" type="ORF">CR152_32440</name>
</gene>
<comment type="catalytic activity">
    <reaction evidence="1">
        <text>ATP + protein L-histidine = ADP + protein N-phospho-L-histidine.</text>
        <dbReference type="EC" id="2.7.13.3"/>
    </reaction>
</comment>
<dbReference type="PROSITE" id="PS50113">
    <property type="entry name" value="PAC"/>
    <property type="match status" value="1"/>
</dbReference>
<evidence type="ECO:0000256" key="2">
    <source>
        <dbReference type="ARBA" id="ARBA00012438"/>
    </source>
</evidence>
<dbReference type="Pfam" id="PF00512">
    <property type="entry name" value="HisKA"/>
    <property type="match status" value="1"/>
</dbReference>
<protein>
    <recommendedName>
        <fullName evidence="2">histidine kinase</fullName>
        <ecNumber evidence="2">2.7.13.3</ecNumber>
    </recommendedName>
</protein>
<dbReference type="EC" id="2.7.13.3" evidence="2"/>
<dbReference type="GO" id="GO:0000155">
    <property type="term" value="F:phosphorelay sensor kinase activity"/>
    <property type="evidence" value="ECO:0007669"/>
    <property type="project" value="InterPro"/>
</dbReference>
<dbReference type="SUPFAM" id="SSF55785">
    <property type="entry name" value="PYP-like sensor domain (PAS domain)"/>
    <property type="match status" value="1"/>
</dbReference>
<keyword evidence="6" id="KW-0902">Two-component regulatory system</keyword>